<evidence type="ECO:0000313" key="6">
    <source>
        <dbReference type="EMBL" id="GAC13270.1"/>
    </source>
</evidence>
<organism evidence="6 7">
    <name type="scientific">Aliiglaciecola lipolytica E3</name>
    <dbReference type="NCBI Taxonomy" id="1127673"/>
    <lineage>
        <taxon>Bacteria</taxon>
        <taxon>Pseudomonadati</taxon>
        <taxon>Pseudomonadota</taxon>
        <taxon>Gammaproteobacteria</taxon>
        <taxon>Alteromonadales</taxon>
        <taxon>Alteromonadaceae</taxon>
        <taxon>Aliiglaciecola</taxon>
    </lineage>
</organism>
<reference evidence="6 7" key="1">
    <citation type="journal article" date="2017" name="Antonie Van Leeuwenhoek">
        <title>Rhizobium rhizosphaerae sp. nov., a novel species isolated from rice rhizosphere.</title>
        <authorList>
            <person name="Zhao J.J."/>
            <person name="Zhang J."/>
            <person name="Zhang R.J."/>
            <person name="Zhang C.W."/>
            <person name="Yin H.Q."/>
            <person name="Zhang X.X."/>
        </authorList>
    </citation>
    <scope>NUCLEOTIDE SEQUENCE [LARGE SCALE GENOMIC DNA]</scope>
    <source>
        <strain evidence="6 7">E3</strain>
    </source>
</reference>
<dbReference type="Proteomes" id="UP000006334">
    <property type="component" value="Unassembled WGS sequence"/>
</dbReference>
<dbReference type="Pfam" id="PF03466">
    <property type="entry name" value="LysR_substrate"/>
    <property type="match status" value="1"/>
</dbReference>
<dbReference type="EMBL" id="BAEN01000015">
    <property type="protein sequence ID" value="GAC13270.1"/>
    <property type="molecule type" value="Genomic_DNA"/>
</dbReference>
<sequence length="284" mass="31456">MKNLSVDFLRSFVTIAQTGSYTLCAERLKRTQPAISLQIKKLEEVVGEKLFLREGNRLTLTLAGSKLLEFGMKILMLNDQAMAEFGKPQVSGNIKLGIPSEFSTTLMPKIIRRFTQTYPEVSLEVHCALSKDLVCEPLKSQFDLILSLQEDADPEQEGFIITDQLVWVGSQRYVNKVPNKLPLIAAPAPCIYRKRATNLLAKCKKQWQIVYTISDLNGIQAAINEDLGITVLARSTVPPGLFVLPPQAGLPDLGHIGVCLLNPQKVRSEAIELLAKDMIAQLAI</sequence>
<gene>
    <name evidence="6" type="ORF">GLIP_0624</name>
</gene>
<dbReference type="InterPro" id="IPR036388">
    <property type="entry name" value="WH-like_DNA-bd_sf"/>
</dbReference>
<evidence type="ECO:0000256" key="2">
    <source>
        <dbReference type="ARBA" id="ARBA00023015"/>
    </source>
</evidence>
<dbReference type="InterPro" id="IPR000847">
    <property type="entry name" value="LysR_HTH_N"/>
</dbReference>
<dbReference type="eggNOG" id="COG0583">
    <property type="taxonomic scope" value="Bacteria"/>
</dbReference>
<evidence type="ECO:0000259" key="5">
    <source>
        <dbReference type="PROSITE" id="PS50931"/>
    </source>
</evidence>
<dbReference type="RefSeq" id="WP_008843090.1">
    <property type="nucleotide sequence ID" value="NZ_BAEN01000015.1"/>
</dbReference>
<dbReference type="Gene3D" id="3.40.190.10">
    <property type="entry name" value="Periplasmic binding protein-like II"/>
    <property type="match status" value="2"/>
</dbReference>
<dbReference type="AlphaFoldDB" id="K6YPL9"/>
<keyword evidence="2" id="KW-0805">Transcription regulation</keyword>
<dbReference type="PROSITE" id="PS50931">
    <property type="entry name" value="HTH_LYSR"/>
    <property type="match status" value="1"/>
</dbReference>
<evidence type="ECO:0000256" key="3">
    <source>
        <dbReference type="ARBA" id="ARBA00023125"/>
    </source>
</evidence>
<evidence type="ECO:0000256" key="4">
    <source>
        <dbReference type="ARBA" id="ARBA00023163"/>
    </source>
</evidence>
<dbReference type="PANTHER" id="PTHR30579:SF7">
    <property type="entry name" value="HTH-TYPE TRANSCRIPTIONAL REGULATOR LRHA-RELATED"/>
    <property type="match status" value="1"/>
</dbReference>
<dbReference type="Gene3D" id="1.10.10.10">
    <property type="entry name" value="Winged helix-like DNA-binding domain superfamily/Winged helix DNA-binding domain"/>
    <property type="match status" value="1"/>
</dbReference>
<dbReference type="OrthoDB" id="5723059at2"/>
<keyword evidence="4" id="KW-0804">Transcription</keyword>
<feature type="domain" description="HTH lysR-type" evidence="5">
    <location>
        <begin position="6"/>
        <end position="61"/>
    </location>
</feature>
<dbReference type="InterPro" id="IPR036390">
    <property type="entry name" value="WH_DNA-bd_sf"/>
</dbReference>
<accession>K6YPL9</accession>
<evidence type="ECO:0000256" key="1">
    <source>
        <dbReference type="ARBA" id="ARBA00009437"/>
    </source>
</evidence>
<dbReference type="Pfam" id="PF00126">
    <property type="entry name" value="HTH_1"/>
    <property type="match status" value="1"/>
</dbReference>
<dbReference type="SUPFAM" id="SSF53850">
    <property type="entry name" value="Periplasmic binding protein-like II"/>
    <property type="match status" value="1"/>
</dbReference>
<comment type="similarity">
    <text evidence="1">Belongs to the LysR transcriptional regulatory family.</text>
</comment>
<dbReference type="InterPro" id="IPR050176">
    <property type="entry name" value="LTTR"/>
</dbReference>
<keyword evidence="7" id="KW-1185">Reference proteome</keyword>
<dbReference type="STRING" id="1127673.GLIP_0624"/>
<keyword evidence="3" id="KW-0238">DNA-binding</keyword>
<proteinExistence type="inferred from homology"/>
<dbReference type="PRINTS" id="PR00039">
    <property type="entry name" value="HTHLYSR"/>
</dbReference>
<comment type="caution">
    <text evidence="6">The sequence shown here is derived from an EMBL/GenBank/DDBJ whole genome shotgun (WGS) entry which is preliminary data.</text>
</comment>
<dbReference type="SUPFAM" id="SSF46785">
    <property type="entry name" value="Winged helix' DNA-binding domain"/>
    <property type="match status" value="1"/>
</dbReference>
<protein>
    <recommendedName>
        <fullName evidence="5">HTH lysR-type domain-containing protein</fullName>
    </recommendedName>
</protein>
<dbReference type="GO" id="GO:0003700">
    <property type="term" value="F:DNA-binding transcription factor activity"/>
    <property type="evidence" value="ECO:0007669"/>
    <property type="project" value="InterPro"/>
</dbReference>
<dbReference type="PANTHER" id="PTHR30579">
    <property type="entry name" value="TRANSCRIPTIONAL REGULATOR"/>
    <property type="match status" value="1"/>
</dbReference>
<dbReference type="InterPro" id="IPR005119">
    <property type="entry name" value="LysR_subst-bd"/>
</dbReference>
<evidence type="ECO:0000313" key="7">
    <source>
        <dbReference type="Proteomes" id="UP000006334"/>
    </source>
</evidence>
<dbReference type="GO" id="GO:0003677">
    <property type="term" value="F:DNA binding"/>
    <property type="evidence" value="ECO:0007669"/>
    <property type="project" value="UniProtKB-KW"/>
</dbReference>
<name>K6YPL9_9ALTE</name>